<dbReference type="FunFam" id="3.40.50.970:FF:000011">
    <property type="entry name" value="Pyruvate dehydrogenase E1 component"/>
    <property type="match status" value="1"/>
</dbReference>
<evidence type="ECO:0000256" key="5">
    <source>
        <dbReference type="ARBA" id="ARBA00017172"/>
    </source>
</evidence>
<dbReference type="PIRSF" id="PIRSF000156">
    <property type="entry name" value="Pyruvate_dh_E1"/>
    <property type="match status" value="1"/>
</dbReference>
<dbReference type="Gene3D" id="3.40.50.970">
    <property type="match status" value="2"/>
</dbReference>
<evidence type="ECO:0000259" key="14">
    <source>
        <dbReference type="Pfam" id="PF22613"/>
    </source>
</evidence>
<keyword evidence="6 10" id="KW-0560">Oxidoreductase</keyword>
<dbReference type="OrthoDB" id="9759664at2"/>
<gene>
    <name evidence="15" type="primary">aceE</name>
    <name evidence="15" type="ORF">BUCNMO_165</name>
</gene>
<evidence type="ECO:0000256" key="6">
    <source>
        <dbReference type="ARBA" id="ARBA00023002"/>
    </source>
</evidence>
<feature type="domain" description="Transketolase N-terminal" evidence="12">
    <location>
        <begin position="107"/>
        <end position="295"/>
    </location>
</feature>
<evidence type="ECO:0000256" key="7">
    <source>
        <dbReference type="ARBA" id="ARBA00023052"/>
    </source>
</evidence>
<dbReference type="InterPro" id="IPR009014">
    <property type="entry name" value="Transketo_C/PFOR_II"/>
</dbReference>
<dbReference type="InterPro" id="IPR004660">
    <property type="entry name" value="PDH_E1"/>
</dbReference>
<dbReference type="RefSeq" id="WP_158344749.1">
    <property type="nucleotide sequence ID" value="NZ_AP019379.1"/>
</dbReference>
<evidence type="ECO:0000256" key="1">
    <source>
        <dbReference type="ARBA" id="ARBA00001964"/>
    </source>
</evidence>
<dbReference type="EMBL" id="AP019379">
    <property type="protein sequence ID" value="BBI01180.1"/>
    <property type="molecule type" value="Genomic_DNA"/>
</dbReference>
<reference evidence="15 16" key="1">
    <citation type="journal article" date="2019" name="Proc. Natl. Acad. Sci. U.S.A.">
        <title>Exaggeration and cooption of innate immunity for social defense.</title>
        <authorList>
            <person name="Kutsukake M."/>
            <person name="Moriyama M."/>
            <person name="Shigenobu S."/>
            <person name="Meng X.-Y."/>
            <person name="Nikoh N."/>
            <person name="Noda C."/>
            <person name="Kobayashi S."/>
            <person name="Fukatsu T."/>
        </authorList>
    </citation>
    <scope>NUCLEOTIDE SEQUENCE [LARGE SCALE GENOMIC DNA]</scope>
    <source>
        <strain evidence="15 16">Nmo</strain>
    </source>
</reference>
<dbReference type="PANTHER" id="PTHR43825">
    <property type="entry name" value="PYRUVATE DEHYDROGENASE E1 COMPONENT"/>
    <property type="match status" value="1"/>
</dbReference>
<comment type="function">
    <text evidence="2 10">Component of the pyruvate dehydrogenase (PDH) complex, that catalyzes the overall conversion of pyruvate to acetyl-CoA and CO(2).</text>
</comment>
<comment type="cofactor">
    <cofactor evidence="11">
        <name>Mg(2+)</name>
        <dbReference type="ChEBI" id="CHEBI:18420"/>
    </cofactor>
</comment>
<evidence type="ECO:0000256" key="4">
    <source>
        <dbReference type="ARBA" id="ARBA00012281"/>
    </source>
</evidence>
<dbReference type="Proteomes" id="UP000317544">
    <property type="component" value="Chromosome"/>
</dbReference>
<evidence type="ECO:0000313" key="16">
    <source>
        <dbReference type="Proteomes" id="UP000317544"/>
    </source>
</evidence>
<dbReference type="InterPro" id="IPR029061">
    <property type="entry name" value="THDP-binding"/>
</dbReference>
<dbReference type="InterPro" id="IPR055152">
    <property type="entry name" value="Transketolase-like_C_2"/>
</dbReference>
<dbReference type="Gene3D" id="3.40.50.920">
    <property type="match status" value="1"/>
</dbReference>
<evidence type="ECO:0000256" key="3">
    <source>
        <dbReference type="ARBA" id="ARBA00011739"/>
    </source>
</evidence>
<evidence type="ECO:0000256" key="11">
    <source>
        <dbReference type="PIRSR" id="PIRSR000156-1"/>
    </source>
</evidence>
<dbReference type="Pfam" id="PF00456">
    <property type="entry name" value="Transketolase_N"/>
    <property type="match status" value="1"/>
</dbReference>
<comment type="cofactor">
    <cofactor evidence="1 10">
        <name>thiamine diphosphate</name>
        <dbReference type="ChEBI" id="CHEBI:58937"/>
    </cofactor>
</comment>
<protein>
    <recommendedName>
        <fullName evidence="5 10">Pyruvate dehydrogenase E1 component</fullName>
        <ecNumber evidence="4 10">1.2.4.1</ecNumber>
    </recommendedName>
</protein>
<evidence type="ECO:0000256" key="2">
    <source>
        <dbReference type="ARBA" id="ARBA00003157"/>
    </source>
</evidence>
<dbReference type="Pfam" id="PF17831">
    <property type="entry name" value="PDH_E1_M"/>
    <property type="match status" value="1"/>
</dbReference>
<feature type="binding site" evidence="11">
    <location>
        <position position="262"/>
    </location>
    <ligand>
        <name>Mg(2+)</name>
        <dbReference type="ChEBI" id="CHEBI:18420"/>
    </ligand>
</feature>
<comment type="subunit">
    <text evidence="3">Homodimer. Part of the PDH complex, consisting of multiple copies of pyruvate dehydrogenase (E1), dihydrolipoamide acetyltransferase (E2) and lipoamide dehydrogenase (E3).</text>
</comment>
<evidence type="ECO:0000259" key="12">
    <source>
        <dbReference type="Pfam" id="PF00456"/>
    </source>
</evidence>
<dbReference type="SUPFAM" id="SSF52518">
    <property type="entry name" value="Thiamin diphosphate-binding fold (THDP-binding)"/>
    <property type="match status" value="2"/>
</dbReference>
<accession>A0A455TA67</accession>
<evidence type="ECO:0000256" key="8">
    <source>
        <dbReference type="ARBA" id="ARBA00023317"/>
    </source>
</evidence>
<dbReference type="InterPro" id="IPR041621">
    <property type="entry name" value="PDH_E1_M"/>
</dbReference>
<dbReference type="AlphaFoldDB" id="A0A455TA67"/>
<dbReference type="EC" id="1.2.4.1" evidence="4 10"/>
<comment type="catalytic activity">
    <reaction evidence="9 10">
        <text>N(6)-[(R)-lipoyl]-L-lysyl-[protein] + pyruvate + H(+) = N(6)-[(R)-S(8)-acetyldihydrolipoyl]-L-lysyl-[protein] + CO2</text>
        <dbReference type="Rhea" id="RHEA:19189"/>
        <dbReference type="Rhea" id="RHEA-COMP:10474"/>
        <dbReference type="Rhea" id="RHEA-COMP:10478"/>
        <dbReference type="ChEBI" id="CHEBI:15361"/>
        <dbReference type="ChEBI" id="CHEBI:15378"/>
        <dbReference type="ChEBI" id="CHEBI:16526"/>
        <dbReference type="ChEBI" id="CHEBI:83099"/>
        <dbReference type="ChEBI" id="CHEBI:83111"/>
        <dbReference type="EC" id="1.2.4.1"/>
    </reaction>
</comment>
<evidence type="ECO:0000256" key="10">
    <source>
        <dbReference type="PIRNR" id="PIRNR000156"/>
    </source>
</evidence>
<dbReference type="PANTHER" id="PTHR43825:SF3">
    <property type="entry name" value="PYRUVATE DEHYDROGENASE E1 COMPONENT"/>
    <property type="match status" value="1"/>
</dbReference>
<name>A0A455TA67_9GAMM</name>
<feature type="binding site" evidence="11">
    <location>
        <position position="264"/>
    </location>
    <ligand>
        <name>Mg(2+)</name>
        <dbReference type="ChEBI" id="CHEBI:18420"/>
    </ligand>
</feature>
<dbReference type="CDD" id="cd02017">
    <property type="entry name" value="TPP_E1_EcPDC_like"/>
    <property type="match status" value="1"/>
</dbReference>
<feature type="domain" description="Pyruvate dehydrogenase E1 component middle" evidence="13">
    <location>
        <begin position="490"/>
        <end position="701"/>
    </location>
</feature>
<dbReference type="GO" id="GO:0004739">
    <property type="term" value="F:pyruvate dehydrogenase (acetyl-transferring) activity"/>
    <property type="evidence" value="ECO:0007669"/>
    <property type="project" value="UniProtKB-EC"/>
</dbReference>
<organism evidence="15 16">
    <name type="scientific">Buchnera aphidicola</name>
    <name type="common">Nipponaphis monzeni</name>
    <dbReference type="NCBI Taxonomy" id="2495405"/>
    <lineage>
        <taxon>Bacteria</taxon>
        <taxon>Pseudomonadati</taxon>
        <taxon>Pseudomonadota</taxon>
        <taxon>Gammaproteobacteria</taxon>
        <taxon>Enterobacterales</taxon>
        <taxon>Erwiniaceae</taxon>
        <taxon>Buchnera</taxon>
    </lineage>
</organism>
<dbReference type="Pfam" id="PF22613">
    <property type="entry name" value="Transketolase_C_1"/>
    <property type="match status" value="1"/>
</dbReference>
<keyword evidence="8 10" id="KW-0670">Pyruvate</keyword>
<keyword evidence="7 10" id="KW-0786">Thiamine pyrophosphate</keyword>
<feature type="binding site" evidence="11">
    <location>
        <position position="232"/>
    </location>
    <ligand>
        <name>Mg(2+)</name>
        <dbReference type="ChEBI" id="CHEBI:18420"/>
    </ligand>
</feature>
<evidence type="ECO:0000256" key="9">
    <source>
        <dbReference type="ARBA" id="ARBA00051231"/>
    </source>
</evidence>
<dbReference type="InterPro" id="IPR035807">
    <property type="entry name" value="PDC_E1_N"/>
</dbReference>
<sequence>MSEKFYNDIDPIETCEWKDSINSVIQTEGADRAKYLIKQMIKILENKDDKYLPHSLLITDHINTISYVDECEYPGDLFLEQKICAAVRWNAIMMVLRASKKKLDLGGHLSSFQSSASIYEVCFNHFFKASNIDSTGDLVYFQGHISPGIYSRAFLEGRLSKKQLNNFRQELEGNGLSSYPHPKLMPEFWQFPTVSMGLSAVCSIYQARFLKYLHNRGLKDTTNQTVYVFLGDGEMDEVEAKGLLVTASREKLDNLIFIINCNLQRLDGPVFGNGKIISELEMIFKGSGWSVIKVIWGGAWDKLFKKDVTGKLIQLMNETLDGDYQRFKSKNGAYIRKNFFGKYVETENLVKDMSDEEIWELNRGGHDFKKIFCALKKAKSVVNQPVVVLIHTVKGYGMGPLVESKNIAHQIKTIDFNSLKYIQKKFNIPVSLEDIENLNFISFKKNSSEYNYIHTQRHKLGGYIPKRLPKFTETLDLPKLDAFKDLLRKQSKQISTTIAFVRIINILLRKDSIKNRIVPIIADEARTFGMEGLFRKLGIYNSCGQQYIPQDKNQISYYKESVKGQILQEGINEVGAVSSWIAAATSYSINNYPMIPFYVFYSMFGFQRIGDLLWLAGDHQARGFLIGGTSGRTTLNGEGLQHEDGHSHIHALTIPNCVSYDPAYAYELSVIIEDGLRRMYGSLQENVYFYITTSNENYVMPSMPENVEEGICKGIYKLKEIDGKCAKVQLMGSGAILKNVCIAGEILSIEYGIGSSIYSVTSFTELARDGQNCERWNNLNPEKSLKVPYIAQIMNSDPAVVSTDYMKLYAEQVRNYVPAISYNVLGTDGFGRSDSKNKLRYFFEIDEYHIVVNALSALVKCGKIDKQLFFKAVTKYNVDTQKVNPSLI</sequence>
<evidence type="ECO:0000313" key="15">
    <source>
        <dbReference type="EMBL" id="BBI01180.1"/>
    </source>
</evidence>
<keyword evidence="11" id="KW-0460">Magnesium</keyword>
<feature type="domain" description="Transketolase-like C-terminal" evidence="14">
    <location>
        <begin position="714"/>
        <end position="846"/>
    </location>
</feature>
<dbReference type="InterPro" id="IPR051157">
    <property type="entry name" value="PDH/Transketolase"/>
</dbReference>
<keyword evidence="11" id="KW-0479">Metal-binding</keyword>
<dbReference type="SUPFAM" id="SSF52922">
    <property type="entry name" value="TK C-terminal domain-like"/>
    <property type="match status" value="1"/>
</dbReference>
<keyword evidence="16" id="KW-1185">Reference proteome</keyword>
<dbReference type="NCBIfam" id="TIGR00759">
    <property type="entry name" value="aceE"/>
    <property type="match status" value="1"/>
</dbReference>
<dbReference type="FunFam" id="3.40.50.970:FF:000009">
    <property type="entry name" value="Pyruvate dehydrogenase E1 component"/>
    <property type="match status" value="1"/>
</dbReference>
<dbReference type="InterPro" id="IPR005474">
    <property type="entry name" value="Transketolase_N"/>
</dbReference>
<proteinExistence type="predicted"/>
<evidence type="ECO:0000259" key="13">
    <source>
        <dbReference type="Pfam" id="PF17831"/>
    </source>
</evidence>
<dbReference type="GO" id="GO:0000287">
    <property type="term" value="F:magnesium ion binding"/>
    <property type="evidence" value="ECO:0007669"/>
    <property type="project" value="UniProtKB-ARBA"/>
</dbReference>